<dbReference type="PANTHER" id="PTHR46508">
    <property type="entry name" value="PHD FINGER FAMILY PROTEIN"/>
    <property type="match status" value="1"/>
</dbReference>
<dbReference type="EMBL" id="CAUOFW020000781">
    <property type="protein sequence ID" value="CAK9136852.1"/>
    <property type="molecule type" value="Genomic_DNA"/>
</dbReference>
<evidence type="ECO:0000313" key="3">
    <source>
        <dbReference type="Proteomes" id="UP001642360"/>
    </source>
</evidence>
<organism evidence="2 3">
    <name type="scientific">Ilex paraguariensis</name>
    <name type="common">yerba mate</name>
    <dbReference type="NCBI Taxonomy" id="185542"/>
    <lineage>
        <taxon>Eukaryota</taxon>
        <taxon>Viridiplantae</taxon>
        <taxon>Streptophyta</taxon>
        <taxon>Embryophyta</taxon>
        <taxon>Tracheophyta</taxon>
        <taxon>Spermatophyta</taxon>
        <taxon>Magnoliopsida</taxon>
        <taxon>eudicotyledons</taxon>
        <taxon>Gunneridae</taxon>
        <taxon>Pentapetalae</taxon>
        <taxon>asterids</taxon>
        <taxon>campanulids</taxon>
        <taxon>Aquifoliales</taxon>
        <taxon>Aquifoliaceae</taxon>
        <taxon>Ilex</taxon>
    </lineage>
</organism>
<gene>
    <name evidence="2" type="ORF">ILEXP_LOCUS3858</name>
</gene>
<evidence type="ECO:0000256" key="1">
    <source>
        <dbReference type="SAM" id="SignalP"/>
    </source>
</evidence>
<feature type="chain" id="PRO_5044826887" evidence="1">
    <location>
        <begin position="23"/>
        <end position="521"/>
    </location>
</feature>
<protein>
    <submittedName>
        <fullName evidence="2">Uncharacterized protein</fullName>
    </submittedName>
</protein>
<reference evidence="2 3" key="1">
    <citation type="submission" date="2024-02" db="EMBL/GenBank/DDBJ databases">
        <authorList>
            <person name="Vignale AGUSTIN F."/>
            <person name="Sosa J E."/>
            <person name="Modenutti C."/>
        </authorList>
    </citation>
    <scope>NUCLEOTIDE SEQUENCE [LARGE SCALE GENOMIC DNA]</scope>
</reference>
<name>A0ABC8QWQ0_9AQUA</name>
<dbReference type="Proteomes" id="UP001642360">
    <property type="component" value="Unassembled WGS sequence"/>
</dbReference>
<accession>A0ABC8QWQ0</accession>
<proteinExistence type="predicted"/>
<sequence>MTECSALLILVCLFLWSGYCHEQCTVSSTVLVDDEVEFLITCKQCYHTKARPQTENRNDSPTGPLLLGGQEFRNAVTVTKGRQVGNSRLVASDGTLELSSEMKSTNDSSSTRRSRNKLRSWGLIWKKKNGDATATDFISTNILLKGDPDVEWSRPVCHLCKQPYNSDLMYIRCGTCNSKPVDMISATSVLSVTCQFVFNIINALGLLAFADWYHAEAVELEESKIFDVVGFKCCRCRRIKSPGCPYLPLDSEKSLEGKKPRTRVPKQGVSEVDVDSAVISEQFKQKELNSTELAMTEEVTYVPDDDPLLSLPIVEHNSEVDISADTLGSGPQKLPIRRHVKRKKDLDSSLDNNESQAEISTKRNLLNPAEEALSPRVKWDVSTDGFEDNMMFDYDCLDHEDREFEPQTYFSYTELLASDDGGQSNGVDPSGDVTVDWKNISTVSRDGMLIDIYGRQEPKISLLSAVDMVPCIVRHGMSSHPGRVDGDVVAAGTGSELFSVRSELDLFFDDGRGFRVQIVHH</sequence>
<keyword evidence="3" id="KW-1185">Reference proteome</keyword>
<feature type="signal peptide" evidence="1">
    <location>
        <begin position="1"/>
        <end position="22"/>
    </location>
</feature>
<dbReference type="AlphaFoldDB" id="A0ABC8QWQ0"/>
<keyword evidence="1" id="KW-0732">Signal</keyword>
<comment type="caution">
    <text evidence="2">The sequence shown here is derived from an EMBL/GenBank/DDBJ whole genome shotgun (WGS) entry which is preliminary data.</text>
</comment>
<dbReference type="PANTHER" id="PTHR46508:SF1">
    <property type="entry name" value="PHD FINGER FAMILY PROTEIN"/>
    <property type="match status" value="1"/>
</dbReference>
<evidence type="ECO:0000313" key="2">
    <source>
        <dbReference type="EMBL" id="CAK9136852.1"/>
    </source>
</evidence>